<evidence type="ECO:0000313" key="2">
    <source>
        <dbReference type="Proteomes" id="UP000271925"/>
    </source>
</evidence>
<name>A0A3P1C397_9BACT</name>
<proteinExistence type="predicted"/>
<dbReference type="Proteomes" id="UP000271925">
    <property type="component" value="Unassembled WGS sequence"/>
</dbReference>
<organism evidence="1 2">
    <name type="scientific">Larkinella rosea</name>
    <dbReference type="NCBI Taxonomy" id="2025312"/>
    <lineage>
        <taxon>Bacteria</taxon>
        <taxon>Pseudomonadati</taxon>
        <taxon>Bacteroidota</taxon>
        <taxon>Cytophagia</taxon>
        <taxon>Cytophagales</taxon>
        <taxon>Spirosomataceae</taxon>
        <taxon>Larkinella</taxon>
    </lineage>
</organism>
<comment type="caution">
    <text evidence="1">The sequence shown here is derived from an EMBL/GenBank/DDBJ whole genome shotgun (WGS) entry which is preliminary data.</text>
</comment>
<gene>
    <name evidence="1" type="ORF">EHT25_08330</name>
</gene>
<evidence type="ECO:0000313" key="1">
    <source>
        <dbReference type="EMBL" id="RRB07767.1"/>
    </source>
</evidence>
<keyword evidence="2" id="KW-1185">Reference proteome</keyword>
<protein>
    <submittedName>
        <fullName evidence="1">Uncharacterized protein</fullName>
    </submittedName>
</protein>
<dbReference type="RefSeq" id="WP_124873185.1">
    <property type="nucleotide sequence ID" value="NZ_RQJO01000007.1"/>
</dbReference>
<reference evidence="1 2" key="1">
    <citation type="submission" date="2018-11" db="EMBL/GenBank/DDBJ databases">
        <authorList>
            <person name="Zhou Z."/>
            <person name="Wang G."/>
        </authorList>
    </citation>
    <scope>NUCLEOTIDE SEQUENCE [LARGE SCALE GENOMIC DNA]</scope>
    <source>
        <strain evidence="1 2">KCTC52004</strain>
    </source>
</reference>
<dbReference type="EMBL" id="RQJO01000007">
    <property type="protein sequence ID" value="RRB07767.1"/>
    <property type="molecule type" value="Genomic_DNA"/>
</dbReference>
<sequence length="122" mass="14400">MNTIFPRDNTLSNQDVSYLTGNLNQKSPLERAKIYTELVYRINESQDVEPILFDAIRNENNRQENFWGFIKVAWIPVIGILDSKNQTLIDKTKEILLKNWSSIERKNLHEYVKKEFDLSNIL</sequence>
<dbReference type="AlphaFoldDB" id="A0A3P1C397"/>
<accession>A0A3P1C397</accession>